<protein>
    <recommendedName>
        <fullName evidence="2">Putative plant transposon protein domain-containing protein</fullName>
    </recommendedName>
</protein>
<comment type="caution">
    <text evidence="3">The sequence shown here is derived from an EMBL/GenBank/DDBJ whole genome shotgun (WGS) entry which is preliminary data.</text>
</comment>
<name>A0A9D4XGU7_PEA</name>
<dbReference type="InterPro" id="IPR046796">
    <property type="entry name" value="Transposase_32_dom"/>
</dbReference>
<feature type="region of interest" description="Disordered" evidence="1">
    <location>
        <begin position="1"/>
        <end position="25"/>
    </location>
</feature>
<sequence length="410" mass="47483">MASKLKRKAGTTGKGKEKASSSSMDVQHFFKDHTPEELERYQKFYQKKIVQTPKFGLGALITSSGPYYPDLVKMFYCNMCIENGKFVSHVRGKKITLTPKRLGQILDIPSGGHMLYDPEDEVWNDYNKREIYFGSSRILEGEYHEKRVESHGGEEPPKDFWSAGNFFINDRYLHYFLAYVIFPRNSNHCTVTDMEMQALYSIKNDISLNWSRLILHHLMTHNNKFKSLPYAWFITRIMEYFNVDFSDVEFCLMDTRSHKISIKNVDKRMGYRYNPETKSVMFIGGNNEENEAIPQEGNGGEDVPPPSGLSNQDLFNFMTSQFANLNTSINDQWNSANHQIALNHEATTNRINLLQTNMNQHFSYLYSHLNIPPYDPNNPAAPAPIFTPIQQQFPYQGNNYNNTDNHMNQP</sequence>
<dbReference type="Proteomes" id="UP001058974">
    <property type="component" value="Chromosome 4"/>
</dbReference>
<dbReference type="EMBL" id="JAMSHJ010000004">
    <property type="protein sequence ID" value="KAI5419937.1"/>
    <property type="molecule type" value="Genomic_DNA"/>
</dbReference>
<evidence type="ECO:0000313" key="3">
    <source>
        <dbReference type="EMBL" id="KAI5419937.1"/>
    </source>
</evidence>
<dbReference type="Gramene" id="Psat04G0392100-T1">
    <property type="protein sequence ID" value="KAI5419937.1"/>
    <property type="gene ID" value="KIW84_043921"/>
</dbReference>
<evidence type="ECO:0000256" key="1">
    <source>
        <dbReference type="SAM" id="MobiDB-lite"/>
    </source>
</evidence>
<dbReference type="Pfam" id="PF20167">
    <property type="entry name" value="Transposase_32"/>
    <property type="match status" value="1"/>
</dbReference>
<keyword evidence="4" id="KW-1185">Reference proteome</keyword>
<organism evidence="3 4">
    <name type="scientific">Pisum sativum</name>
    <name type="common">Garden pea</name>
    <name type="synonym">Lathyrus oleraceus</name>
    <dbReference type="NCBI Taxonomy" id="3888"/>
    <lineage>
        <taxon>Eukaryota</taxon>
        <taxon>Viridiplantae</taxon>
        <taxon>Streptophyta</taxon>
        <taxon>Embryophyta</taxon>
        <taxon>Tracheophyta</taxon>
        <taxon>Spermatophyta</taxon>
        <taxon>Magnoliopsida</taxon>
        <taxon>eudicotyledons</taxon>
        <taxon>Gunneridae</taxon>
        <taxon>Pentapetalae</taxon>
        <taxon>rosids</taxon>
        <taxon>fabids</taxon>
        <taxon>Fabales</taxon>
        <taxon>Fabaceae</taxon>
        <taxon>Papilionoideae</taxon>
        <taxon>50 kb inversion clade</taxon>
        <taxon>NPAAA clade</taxon>
        <taxon>Hologalegina</taxon>
        <taxon>IRL clade</taxon>
        <taxon>Fabeae</taxon>
        <taxon>Lathyrus</taxon>
    </lineage>
</organism>
<evidence type="ECO:0000259" key="2">
    <source>
        <dbReference type="Pfam" id="PF20167"/>
    </source>
</evidence>
<evidence type="ECO:0000313" key="4">
    <source>
        <dbReference type="Proteomes" id="UP001058974"/>
    </source>
</evidence>
<feature type="region of interest" description="Disordered" evidence="1">
    <location>
        <begin position="289"/>
        <end position="308"/>
    </location>
</feature>
<accession>A0A9D4XGU7</accession>
<feature type="domain" description="Putative plant transposon protein" evidence="2">
    <location>
        <begin position="54"/>
        <end position="244"/>
    </location>
</feature>
<reference evidence="3 4" key="1">
    <citation type="journal article" date="2022" name="Nat. Genet.">
        <title>Improved pea reference genome and pan-genome highlight genomic features and evolutionary characteristics.</title>
        <authorList>
            <person name="Yang T."/>
            <person name="Liu R."/>
            <person name="Luo Y."/>
            <person name="Hu S."/>
            <person name="Wang D."/>
            <person name="Wang C."/>
            <person name="Pandey M.K."/>
            <person name="Ge S."/>
            <person name="Xu Q."/>
            <person name="Li N."/>
            <person name="Li G."/>
            <person name="Huang Y."/>
            <person name="Saxena R.K."/>
            <person name="Ji Y."/>
            <person name="Li M."/>
            <person name="Yan X."/>
            <person name="He Y."/>
            <person name="Liu Y."/>
            <person name="Wang X."/>
            <person name="Xiang C."/>
            <person name="Varshney R.K."/>
            <person name="Ding H."/>
            <person name="Gao S."/>
            <person name="Zong X."/>
        </authorList>
    </citation>
    <scope>NUCLEOTIDE SEQUENCE [LARGE SCALE GENOMIC DNA]</scope>
    <source>
        <strain evidence="3 4">cv. Zhongwan 6</strain>
    </source>
</reference>
<gene>
    <name evidence="3" type="ORF">KIW84_043921</name>
</gene>
<proteinExistence type="predicted"/>
<dbReference type="AlphaFoldDB" id="A0A9D4XGU7"/>